<feature type="region of interest" description="Disordered" evidence="3">
    <location>
        <begin position="76"/>
        <end position="112"/>
    </location>
</feature>
<proteinExistence type="predicted"/>
<dbReference type="GO" id="GO:0005634">
    <property type="term" value="C:nucleus"/>
    <property type="evidence" value="ECO:0007669"/>
    <property type="project" value="TreeGrafter"/>
</dbReference>
<evidence type="ECO:0000256" key="2">
    <source>
        <dbReference type="ARBA" id="ARBA00022490"/>
    </source>
</evidence>
<evidence type="ECO:0000313" key="5">
    <source>
        <dbReference type="Proteomes" id="UP000018936"/>
    </source>
</evidence>
<evidence type="ECO:0000256" key="3">
    <source>
        <dbReference type="SAM" id="MobiDB-lite"/>
    </source>
</evidence>
<keyword evidence="2" id="KW-0963">Cytoplasm</keyword>
<organism evidence="4 5">
    <name type="scientific">Ophiophagus hannah</name>
    <name type="common">King cobra</name>
    <name type="synonym">Naja hannah</name>
    <dbReference type="NCBI Taxonomy" id="8665"/>
    <lineage>
        <taxon>Eukaryota</taxon>
        <taxon>Metazoa</taxon>
        <taxon>Chordata</taxon>
        <taxon>Craniata</taxon>
        <taxon>Vertebrata</taxon>
        <taxon>Euteleostomi</taxon>
        <taxon>Lepidosauria</taxon>
        <taxon>Squamata</taxon>
        <taxon>Bifurcata</taxon>
        <taxon>Unidentata</taxon>
        <taxon>Episquamata</taxon>
        <taxon>Toxicofera</taxon>
        <taxon>Serpentes</taxon>
        <taxon>Colubroidea</taxon>
        <taxon>Elapidae</taxon>
        <taxon>Elapinae</taxon>
        <taxon>Ophiophagus</taxon>
    </lineage>
</organism>
<evidence type="ECO:0000313" key="4">
    <source>
        <dbReference type="EMBL" id="ETE62104.1"/>
    </source>
</evidence>
<comment type="caution">
    <text evidence="4">The sequence shown here is derived from an EMBL/GenBank/DDBJ whole genome shotgun (WGS) entry which is preliminary data.</text>
</comment>
<dbReference type="GO" id="GO:0005737">
    <property type="term" value="C:cytoplasm"/>
    <property type="evidence" value="ECO:0007669"/>
    <property type="project" value="UniProtKB-SubCell"/>
</dbReference>
<gene>
    <name evidence="4" type="primary">BRAT1</name>
    <name evidence="4" type="ORF">L345_12135</name>
</gene>
<dbReference type="GO" id="GO:0008283">
    <property type="term" value="P:cell population proliferation"/>
    <property type="evidence" value="ECO:0007669"/>
    <property type="project" value="InterPro"/>
</dbReference>
<dbReference type="PANTHER" id="PTHR21331">
    <property type="entry name" value="BRCA1-ASSOCIATED ATM ACTIVATOR 1"/>
    <property type="match status" value="1"/>
</dbReference>
<dbReference type="PANTHER" id="PTHR21331:SF2">
    <property type="entry name" value="BRCA1-ASSOCIATED ATM ACTIVATOR 1"/>
    <property type="match status" value="1"/>
</dbReference>
<evidence type="ECO:0000256" key="1">
    <source>
        <dbReference type="ARBA" id="ARBA00004496"/>
    </source>
</evidence>
<dbReference type="AlphaFoldDB" id="V8NIK0"/>
<dbReference type="OrthoDB" id="10057956at2759"/>
<reference evidence="4 5" key="1">
    <citation type="journal article" date="2013" name="Proc. Natl. Acad. Sci. U.S.A.">
        <title>The king cobra genome reveals dynamic gene evolution and adaptation in the snake venom system.</title>
        <authorList>
            <person name="Vonk F.J."/>
            <person name="Casewell N.R."/>
            <person name="Henkel C.V."/>
            <person name="Heimberg A.M."/>
            <person name="Jansen H.J."/>
            <person name="McCleary R.J."/>
            <person name="Kerkkamp H.M."/>
            <person name="Vos R.A."/>
            <person name="Guerreiro I."/>
            <person name="Calvete J.J."/>
            <person name="Wuster W."/>
            <person name="Woods A.E."/>
            <person name="Logan J.M."/>
            <person name="Harrison R.A."/>
            <person name="Castoe T.A."/>
            <person name="de Koning A.P."/>
            <person name="Pollock D.D."/>
            <person name="Yandell M."/>
            <person name="Calderon D."/>
            <person name="Renjifo C."/>
            <person name="Currier R.B."/>
            <person name="Salgado D."/>
            <person name="Pla D."/>
            <person name="Sanz L."/>
            <person name="Hyder A.S."/>
            <person name="Ribeiro J.M."/>
            <person name="Arntzen J.W."/>
            <person name="van den Thillart G.E."/>
            <person name="Boetzer M."/>
            <person name="Pirovano W."/>
            <person name="Dirks R.P."/>
            <person name="Spaink H.P."/>
            <person name="Duboule D."/>
            <person name="McGlinn E."/>
            <person name="Kini R.M."/>
            <person name="Richardson M.K."/>
        </authorList>
    </citation>
    <scope>NUCLEOTIDE SEQUENCE</scope>
    <source>
        <tissue evidence="4">Blood</tissue>
    </source>
</reference>
<dbReference type="InterPro" id="IPR038904">
    <property type="entry name" value="BRAT1"/>
</dbReference>
<dbReference type="GO" id="GO:0006974">
    <property type="term" value="P:DNA damage response"/>
    <property type="evidence" value="ECO:0007669"/>
    <property type="project" value="InterPro"/>
</dbReference>
<name>V8NIK0_OPHHA</name>
<feature type="non-terminal residue" evidence="4">
    <location>
        <position position="1"/>
    </location>
</feature>
<dbReference type="Proteomes" id="UP000018936">
    <property type="component" value="Unassembled WGS sequence"/>
</dbReference>
<protein>
    <submittedName>
        <fullName evidence="4">BRCA1-associated ATM activator 1</fullName>
    </submittedName>
</protein>
<keyword evidence="5" id="KW-1185">Reference proteome</keyword>
<comment type="subcellular location">
    <subcellularLocation>
        <location evidence="1">Cytoplasm</location>
    </subcellularLocation>
</comment>
<dbReference type="EMBL" id="AZIM01003451">
    <property type="protein sequence ID" value="ETE62104.1"/>
    <property type="molecule type" value="Genomic_DNA"/>
</dbReference>
<sequence>MAALDLAGVFISQTFSRLGLGESSASELANLTDVLRLFGQMKMLGFLFGALRDCDRPVALKACEVLLALKSAVCKHRSKSSPSGDASGLKEVPTESPSSLSRLPAGEATEKDCQDPERLCRILEFTDLEGLRRTLDVSSDHLERSPQSLLQDLLAAAGNAEENRVDCY</sequence>
<accession>V8NIK0</accession>